<dbReference type="SMART" id="SM00729">
    <property type="entry name" value="Elp3"/>
    <property type="match status" value="1"/>
</dbReference>
<protein>
    <submittedName>
        <fullName evidence="7">Radical SAM domain protein</fullName>
    </submittedName>
</protein>
<dbReference type="InterPro" id="IPR023867">
    <property type="entry name" value="Sulphatase_maturase_rSAM"/>
</dbReference>
<dbReference type="GO" id="GO:0016491">
    <property type="term" value="F:oxidoreductase activity"/>
    <property type="evidence" value="ECO:0007669"/>
    <property type="project" value="InterPro"/>
</dbReference>
<dbReference type="eggNOG" id="arCOG00940">
    <property type="taxonomic scope" value="Archaea"/>
</dbReference>
<evidence type="ECO:0000256" key="3">
    <source>
        <dbReference type="ARBA" id="ARBA00022723"/>
    </source>
</evidence>
<dbReference type="CDD" id="cd21123">
    <property type="entry name" value="SPASM_MftC-like"/>
    <property type="match status" value="1"/>
</dbReference>
<keyword evidence="8" id="KW-1185">Reference proteome</keyword>
<dbReference type="InterPro" id="IPR006638">
    <property type="entry name" value="Elp3/MiaA/NifB-like_rSAM"/>
</dbReference>
<evidence type="ECO:0000256" key="2">
    <source>
        <dbReference type="ARBA" id="ARBA00022691"/>
    </source>
</evidence>
<dbReference type="SFLD" id="SFLDG01067">
    <property type="entry name" value="SPASM/twitch_domain_containing"/>
    <property type="match status" value="1"/>
</dbReference>
<evidence type="ECO:0000313" key="8">
    <source>
        <dbReference type="Proteomes" id="UP000002063"/>
    </source>
</evidence>
<dbReference type="InterPro" id="IPR007197">
    <property type="entry name" value="rSAM"/>
</dbReference>
<evidence type="ECO:0000313" key="7">
    <source>
        <dbReference type="EMBL" id="ACX73500.1"/>
    </source>
</evidence>
<accession>C9RDX1</accession>
<dbReference type="InterPro" id="IPR058240">
    <property type="entry name" value="rSAM_sf"/>
</dbReference>
<dbReference type="SFLD" id="SFLDS00029">
    <property type="entry name" value="Radical_SAM"/>
    <property type="match status" value="1"/>
</dbReference>
<dbReference type="InterPro" id="IPR050377">
    <property type="entry name" value="Radical_SAM_PqqE_MftC-like"/>
</dbReference>
<dbReference type="Proteomes" id="UP000002063">
    <property type="component" value="Chromosome"/>
</dbReference>
<dbReference type="Pfam" id="PF04055">
    <property type="entry name" value="Radical_SAM"/>
    <property type="match status" value="1"/>
</dbReference>
<evidence type="ECO:0000256" key="1">
    <source>
        <dbReference type="ARBA" id="ARBA00001966"/>
    </source>
</evidence>
<dbReference type="AlphaFoldDB" id="C9RDX1"/>
<gene>
    <name evidence="7" type="ordered locus">Metvu_1647</name>
</gene>
<keyword evidence="3" id="KW-0479">Metal-binding</keyword>
<evidence type="ECO:0000256" key="5">
    <source>
        <dbReference type="ARBA" id="ARBA00023014"/>
    </source>
</evidence>
<dbReference type="GeneID" id="8514007"/>
<dbReference type="NCBIfam" id="TIGR04085">
    <property type="entry name" value="rSAM_more_4Fe4S"/>
    <property type="match status" value="1"/>
</dbReference>
<dbReference type="RefSeq" id="WP_015733719.1">
    <property type="nucleotide sequence ID" value="NC_013407.1"/>
</dbReference>
<evidence type="ECO:0000259" key="6">
    <source>
        <dbReference type="PROSITE" id="PS51918"/>
    </source>
</evidence>
<keyword evidence="5" id="KW-0411">Iron-sulfur</keyword>
<dbReference type="GO" id="GO:0051536">
    <property type="term" value="F:iron-sulfur cluster binding"/>
    <property type="evidence" value="ECO:0007669"/>
    <property type="project" value="UniProtKB-KW"/>
</dbReference>
<dbReference type="Gene3D" id="3.20.20.70">
    <property type="entry name" value="Aldolase class I"/>
    <property type="match status" value="1"/>
</dbReference>
<comment type="cofactor">
    <cofactor evidence="1">
        <name>[4Fe-4S] cluster</name>
        <dbReference type="ChEBI" id="CHEBI:49883"/>
    </cofactor>
</comment>
<keyword evidence="2" id="KW-0949">S-adenosyl-L-methionine</keyword>
<proteinExistence type="predicted"/>
<dbReference type="STRING" id="579137.Metvu_1647"/>
<organism evidence="7 8">
    <name type="scientific">Methanocaldococcus vulcanius (strain ATCC 700851 / DSM 12094 / M7)</name>
    <name type="common">Methanococcus vulcanius</name>
    <dbReference type="NCBI Taxonomy" id="579137"/>
    <lineage>
        <taxon>Archaea</taxon>
        <taxon>Methanobacteriati</taxon>
        <taxon>Methanobacteriota</taxon>
        <taxon>Methanomada group</taxon>
        <taxon>Methanococci</taxon>
        <taxon>Methanococcales</taxon>
        <taxon>Methanocaldococcaceae</taxon>
        <taxon>Methanocaldococcus</taxon>
    </lineage>
</organism>
<evidence type="ECO:0000256" key="4">
    <source>
        <dbReference type="ARBA" id="ARBA00023004"/>
    </source>
</evidence>
<reference evidence="7" key="1">
    <citation type="submission" date="2009-10" db="EMBL/GenBank/DDBJ databases">
        <title>Complete sequence of chromosome of Methanocaldococcus vulcanius M7.</title>
        <authorList>
            <consortium name="US DOE Joint Genome Institute"/>
            <person name="Lucas S."/>
            <person name="Copeland A."/>
            <person name="Lapidus A."/>
            <person name="Glavina del Rio T."/>
            <person name="Dalin E."/>
            <person name="Tice H."/>
            <person name="Bruce D."/>
            <person name="Goodwin L."/>
            <person name="Pitluck S."/>
            <person name="Lcollab F.I."/>
            <person name="Brettin T."/>
            <person name="Detter J.C."/>
            <person name="Han C."/>
            <person name="Tapia R."/>
            <person name="Kuske C.R."/>
            <person name="Schmutz J."/>
            <person name="Larimer F."/>
            <person name="Land M."/>
            <person name="Hauser L."/>
            <person name="Kyrpides N."/>
            <person name="Ovchinikova G."/>
            <person name="Sieprawska-Lupa M."/>
            <person name="Whitman W.B."/>
            <person name="Woyke T."/>
        </authorList>
    </citation>
    <scope>NUCLEOTIDE SEQUENCE [LARGE SCALE GENOMIC DNA]</scope>
    <source>
        <strain evidence="7">M7</strain>
    </source>
</reference>
<dbReference type="SFLD" id="SFLDG01386">
    <property type="entry name" value="main_SPASM_domain-containing"/>
    <property type="match status" value="1"/>
</dbReference>
<sequence length="471" mass="54282">MKTDDMAIVFSKLILNPIVKSQMSSLFKKDENNKLIIENYIDAYVEGKKLPSLKYKILKEIIDGGLKTFAGEKYKEDFKNYLKDPYFKKGLINVVRGLYYFGVKKPFVAGAPFLVVWDITYRCNLRCKHCYANAGRPLEDELTTEEAEKVIDILGDAGVVAIAFSGGEPLMRKDIFKLIDKVKEKDMQVSIATNGTLLTKENVKKLKEHKVDFIQISLDGTKETHEKFRGIKGIYEKTISGIKNVVEENICCAIAMTATKLNYKDVLKVIDLAEELNVDYFMLYNYIPVGVGDYEIDLSPEEREELLNLLWEKLNTETGKKCKTAFLSTAPYYSRTAIEHNRYYLATHFANVDLDENERLKNLANFIGGCGCGRFYLSLRANGDIQPCVFFPLKLENIRNFKDEEDFLNFWKNNKILNELRDREKLKICGKCKYRYICGGCRARAYSYYKDYLREDPGCILTKKLDNIENK</sequence>
<dbReference type="GO" id="GO:0006783">
    <property type="term" value="P:heme biosynthetic process"/>
    <property type="evidence" value="ECO:0007669"/>
    <property type="project" value="TreeGrafter"/>
</dbReference>
<dbReference type="PROSITE" id="PS51918">
    <property type="entry name" value="RADICAL_SAM"/>
    <property type="match status" value="1"/>
</dbReference>
<dbReference type="OrthoDB" id="30736at2157"/>
<keyword evidence="4" id="KW-0408">Iron</keyword>
<dbReference type="GO" id="GO:0046872">
    <property type="term" value="F:metal ion binding"/>
    <property type="evidence" value="ECO:0007669"/>
    <property type="project" value="UniProtKB-KW"/>
</dbReference>
<dbReference type="InterPro" id="IPR023885">
    <property type="entry name" value="4Fe4S-binding_SPASM_dom"/>
</dbReference>
<dbReference type="KEGG" id="mvu:Metvu_1647"/>
<dbReference type="SUPFAM" id="SSF102114">
    <property type="entry name" value="Radical SAM enzymes"/>
    <property type="match status" value="1"/>
</dbReference>
<dbReference type="PANTHER" id="PTHR11228:SF7">
    <property type="entry name" value="PQQA PEPTIDE CYCLASE"/>
    <property type="match status" value="1"/>
</dbReference>
<dbReference type="CDD" id="cd01335">
    <property type="entry name" value="Radical_SAM"/>
    <property type="match status" value="1"/>
</dbReference>
<name>C9RDX1_METVM</name>
<dbReference type="EMBL" id="CP001787">
    <property type="protein sequence ID" value="ACX73500.1"/>
    <property type="molecule type" value="Genomic_DNA"/>
</dbReference>
<dbReference type="PANTHER" id="PTHR11228">
    <property type="entry name" value="RADICAL SAM DOMAIN PROTEIN"/>
    <property type="match status" value="1"/>
</dbReference>
<dbReference type="InterPro" id="IPR013785">
    <property type="entry name" value="Aldolase_TIM"/>
</dbReference>
<feature type="domain" description="Radical SAM core" evidence="6">
    <location>
        <begin position="109"/>
        <end position="317"/>
    </location>
</feature>
<dbReference type="SFLD" id="SFLDG01384">
    <property type="entry name" value="thioether_bond_formation_requi"/>
    <property type="match status" value="1"/>
</dbReference>
<dbReference type="Pfam" id="PF13186">
    <property type="entry name" value="SPASM"/>
    <property type="match status" value="1"/>
</dbReference>
<dbReference type="HOGENOM" id="CLU_009273_4_0_2"/>